<dbReference type="InParanoid" id="A0A194WTG8"/>
<keyword evidence="3" id="KW-1185">Reference proteome</keyword>
<protein>
    <submittedName>
        <fullName evidence="2">Uncharacterized protein</fullName>
    </submittedName>
</protein>
<evidence type="ECO:0000256" key="1">
    <source>
        <dbReference type="SAM" id="MobiDB-lite"/>
    </source>
</evidence>
<dbReference type="AlphaFoldDB" id="A0A194WTG8"/>
<feature type="compositionally biased region" description="Pro residues" evidence="1">
    <location>
        <begin position="710"/>
        <end position="729"/>
    </location>
</feature>
<accession>A0A194WTG8</accession>
<dbReference type="Proteomes" id="UP000070700">
    <property type="component" value="Unassembled WGS sequence"/>
</dbReference>
<sequence length="729" mass="83027">MSIPPPLPLTEFARKYGQYATYHRSGFTPHDTKFPYFGPDPLSGAWDARALQKEQFYGFTSEELGYLDCLPTRELKLSTLNNGIMSTLRRDNWENTPSPEYRRSYMYALEDGNGLWSAANDFVWNSLQPSLILASRILMSVHLMPWFDALIDGPREPIDPNVRLDRDDLAKPNARFLESFRPKDTFNPAITNTDMRDRMFALLENVFELQIGFMDPNESPTTGLAPGEKASGMCTVKHKDNLDWKIFIWLDIDMLKPLLRTDINSADRMMIDWQVANTIAHELMHALNSTKNIYEYDEEESMEPFFREEPISEVGNSFESAINFGFTVEFNLRKQMLPLGFWHRRNWPTVDDIRRTNDPFILTNPGPAMDDEYYPIPVQAWEDMQQEGFWDILVRKFGHGVLHYRQVREGAKITYTVKDKKRKLYDQNLGGRIQGLFSVQNQQYKSNFQAIQSAASMTPDERAALQFAWSLIASSEAEQEFWDNSTKQQTAVDFLIGSVNALMVNQFQPAQIQTIASSFLGLVRTAISNHEVMIAAIKSAEAANNTTYPNRRRTLLIWNRGTRTFMNRVLASRLLAAAGLNWTQQFLDLEACRMHLWDPNIPGDGIPEDRFELENLSTASGFCDAGQASACLATCNGIRADASNSIIANITCKVLLFDAYRNVFNLWPSRKTDLHQALEMLGYFAWAAPAPWQAYLGRLKTKGEQLYVLPQPPQPGVPPPPPPPPPPVV</sequence>
<proteinExistence type="predicted"/>
<organism evidence="2 3">
    <name type="scientific">Mollisia scopiformis</name>
    <name type="common">Conifer needle endophyte fungus</name>
    <name type="synonym">Phialocephala scopiformis</name>
    <dbReference type="NCBI Taxonomy" id="149040"/>
    <lineage>
        <taxon>Eukaryota</taxon>
        <taxon>Fungi</taxon>
        <taxon>Dikarya</taxon>
        <taxon>Ascomycota</taxon>
        <taxon>Pezizomycotina</taxon>
        <taxon>Leotiomycetes</taxon>
        <taxon>Helotiales</taxon>
        <taxon>Mollisiaceae</taxon>
        <taxon>Mollisia</taxon>
    </lineage>
</organism>
<reference evidence="2 3" key="1">
    <citation type="submission" date="2015-10" db="EMBL/GenBank/DDBJ databases">
        <title>Full genome of DAOMC 229536 Phialocephala scopiformis, a fungal endophyte of spruce producing the potent anti-insectan compound rugulosin.</title>
        <authorList>
            <consortium name="DOE Joint Genome Institute"/>
            <person name="Walker A.K."/>
            <person name="Frasz S.L."/>
            <person name="Seifert K.A."/>
            <person name="Miller J.D."/>
            <person name="Mondo S.J."/>
            <person name="Labutti K."/>
            <person name="Lipzen A."/>
            <person name="Dockter R."/>
            <person name="Kennedy M."/>
            <person name="Grigoriev I.V."/>
            <person name="Spatafora J.W."/>
        </authorList>
    </citation>
    <scope>NUCLEOTIDE SEQUENCE [LARGE SCALE GENOMIC DNA]</scope>
    <source>
        <strain evidence="2 3">CBS 120377</strain>
    </source>
</reference>
<dbReference type="GeneID" id="28815934"/>
<dbReference type="STRING" id="149040.A0A194WTG8"/>
<dbReference type="EMBL" id="KQ947428">
    <property type="protein sequence ID" value="KUJ10907.1"/>
    <property type="molecule type" value="Genomic_DNA"/>
</dbReference>
<name>A0A194WTG8_MOLSC</name>
<evidence type="ECO:0000313" key="3">
    <source>
        <dbReference type="Proteomes" id="UP000070700"/>
    </source>
</evidence>
<gene>
    <name evidence="2" type="ORF">LY89DRAFT_252084</name>
</gene>
<dbReference type="OrthoDB" id="10254945at2759"/>
<feature type="region of interest" description="Disordered" evidence="1">
    <location>
        <begin position="708"/>
        <end position="729"/>
    </location>
</feature>
<dbReference type="RefSeq" id="XP_018065262.1">
    <property type="nucleotide sequence ID" value="XM_018206208.1"/>
</dbReference>
<dbReference type="KEGG" id="psco:LY89DRAFT_252084"/>
<evidence type="ECO:0000313" key="2">
    <source>
        <dbReference type="EMBL" id="KUJ10907.1"/>
    </source>
</evidence>